<evidence type="ECO:0000313" key="1">
    <source>
        <dbReference type="EMBL" id="PMD21417.1"/>
    </source>
</evidence>
<keyword evidence="2" id="KW-1185">Reference proteome</keyword>
<accession>A0A2J6Q546</accession>
<protein>
    <submittedName>
        <fullName evidence="1">Uncharacterized protein</fullName>
    </submittedName>
</protein>
<reference evidence="1 2" key="1">
    <citation type="submission" date="2016-05" db="EMBL/GenBank/DDBJ databases">
        <title>A degradative enzymes factory behind the ericoid mycorrhizal symbiosis.</title>
        <authorList>
            <consortium name="DOE Joint Genome Institute"/>
            <person name="Martino E."/>
            <person name="Morin E."/>
            <person name="Grelet G."/>
            <person name="Kuo A."/>
            <person name="Kohler A."/>
            <person name="Daghino S."/>
            <person name="Barry K."/>
            <person name="Choi C."/>
            <person name="Cichocki N."/>
            <person name="Clum A."/>
            <person name="Copeland A."/>
            <person name="Hainaut M."/>
            <person name="Haridas S."/>
            <person name="Labutti K."/>
            <person name="Lindquist E."/>
            <person name="Lipzen A."/>
            <person name="Khouja H.-R."/>
            <person name="Murat C."/>
            <person name="Ohm R."/>
            <person name="Olson A."/>
            <person name="Spatafora J."/>
            <person name="Veneault-Fourrey C."/>
            <person name="Henrissat B."/>
            <person name="Grigoriev I."/>
            <person name="Martin F."/>
            <person name="Perotto S."/>
        </authorList>
    </citation>
    <scope>NUCLEOTIDE SEQUENCE [LARGE SCALE GENOMIC DNA]</scope>
    <source>
        <strain evidence="1 2">UAMH 7357</strain>
    </source>
</reference>
<dbReference type="EMBL" id="KZ613481">
    <property type="protein sequence ID" value="PMD21417.1"/>
    <property type="molecule type" value="Genomic_DNA"/>
</dbReference>
<name>A0A2J6Q546_9HELO</name>
<proteinExistence type="predicted"/>
<dbReference type="Proteomes" id="UP000235672">
    <property type="component" value="Unassembled WGS sequence"/>
</dbReference>
<dbReference type="AlphaFoldDB" id="A0A2J6Q546"/>
<gene>
    <name evidence="1" type="ORF">NA56DRAFT_126377</name>
</gene>
<sequence length="154" mass="17119">MRAVIAVVVEVAAFLIDSSLFQRRSLANSIHSDSSFLCLFLLFWLKFRAASDAYSMHMERIIVRGASVRDILRVITIKCFGTNTFLPGSSFFCLSLLSSFLVRTLGLLKRAVIRPEYISRTGKSVSGRADVGTSCIERVFSERSPEAENRASVS</sequence>
<evidence type="ECO:0000313" key="2">
    <source>
        <dbReference type="Proteomes" id="UP000235672"/>
    </source>
</evidence>
<organism evidence="1 2">
    <name type="scientific">Hyaloscypha hepaticicola</name>
    <dbReference type="NCBI Taxonomy" id="2082293"/>
    <lineage>
        <taxon>Eukaryota</taxon>
        <taxon>Fungi</taxon>
        <taxon>Dikarya</taxon>
        <taxon>Ascomycota</taxon>
        <taxon>Pezizomycotina</taxon>
        <taxon>Leotiomycetes</taxon>
        <taxon>Helotiales</taxon>
        <taxon>Hyaloscyphaceae</taxon>
        <taxon>Hyaloscypha</taxon>
    </lineage>
</organism>